<keyword evidence="3" id="KW-0067">ATP-binding</keyword>
<dbReference type="Proteomes" id="UP001444146">
    <property type="component" value="Unassembled WGS sequence"/>
</dbReference>
<accession>A0ABV0HP25</accession>
<dbReference type="InterPro" id="IPR003439">
    <property type="entry name" value="ABC_transporter-like_ATP-bd"/>
</dbReference>
<dbReference type="InterPro" id="IPR050093">
    <property type="entry name" value="ABC_SmlMolc_Importer"/>
</dbReference>
<sequence length="102" mass="10874">MSKLVLEQVTKTFGKFYAAREISFCAKEGECVTLPGPSGYGNTTLLKMIGGFHQPNPRHIQSGDKAVSALLPGNELSDMTELQTFAGQTLFAIAQSHQGAAS</sequence>
<keyword evidence="4" id="KW-1185">Reference proteome</keyword>
<dbReference type="Pfam" id="PF00005">
    <property type="entry name" value="ABC_tran"/>
    <property type="match status" value="1"/>
</dbReference>
<dbReference type="EMBL" id="JAYMYY010000009">
    <property type="protein sequence ID" value="MEO3992200.1"/>
    <property type="molecule type" value="Genomic_DNA"/>
</dbReference>
<feature type="domain" description="ABC transporter" evidence="2">
    <location>
        <begin position="20"/>
        <end position="69"/>
    </location>
</feature>
<organism evidence="3 4">
    <name type="scientific">Pseudocitrobacter cyperus</name>
    <dbReference type="NCBI Taxonomy" id="3112843"/>
    <lineage>
        <taxon>Bacteria</taxon>
        <taxon>Pseudomonadati</taxon>
        <taxon>Pseudomonadota</taxon>
        <taxon>Gammaproteobacteria</taxon>
        <taxon>Enterobacterales</taxon>
        <taxon>Enterobacteriaceae</taxon>
        <taxon>Pseudocitrobacter</taxon>
    </lineage>
</organism>
<protein>
    <submittedName>
        <fullName evidence="3">ATP-binding cassette domain-containing protein</fullName>
    </submittedName>
</protein>
<evidence type="ECO:0000313" key="3">
    <source>
        <dbReference type="EMBL" id="MEO3992200.1"/>
    </source>
</evidence>
<evidence type="ECO:0000259" key="2">
    <source>
        <dbReference type="Pfam" id="PF00005"/>
    </source>
</evidence>
<evidence type="ECO:0000313" key="4">
    <source>
        <dbReference type="Proteomes" id="UP001444146"/>
    </source>
</evidence>
<name>A0ABV0HP25_9ENTR</name>
<gene>
    <name evidence="3" type="ORF">VSR74_20595</name>
</gene>
<evidence type="ECO:0000256" key="1">
    <source>
        <dbReference type="ARBA" id="ARBA00022448"/>
    </source>
</evidence>
<dbReference type="InterPro" id="IPR027417">
    <property type="entry name" value="P-loop_NTPase"/>
</dbReference>
<dbReference type="PANTHER" id="PTHR42781">
    <property type="entry name" value="SPERMIDINE/PUTRESCINE IMPORT ATP-BINDING PROTEIN POTA"/>
    <property type="match status" value="1"/>
</dbReference>
<dbReference type="GO" id="GO:0005524">
    <property type="term" value="F:ATP binding"/>
    <property type="evidence" value="ECO:0007669"/>
    <property type="project" value="UniProtKB-KW"/>
</dbReference>
<dbReference type="Gene3D" id="3.40.50.300">
    <property type="entry name" value="P-loop containing nucleotide triphosphate hydrolases"/>
    <property type="match status" value="1"/>
</dbReference>
<dbReference type="SUPFAM" id="SSF52540">
    <property type="entry name" value="P-loop containing nucleoside triphosphate hydrolases"/>
    <property type="match status" value="1"/>
</dbReference>
<comment type="caution">
    <text evidence="3">The sequence shown here is derived from an EMBL/GenBank/DDBJ whole genome shotgun (WGS) entry which is preliminary data.</text>
</comment>
<dbReference type="PANTHER" id="PTHR42781:SF4">
    <property type="entry name" value="SPERMIDINE_PUTRESCINE IMPORT ATP-BINDING PROTEIN POTA"/>
    <property type="match status" value="1"/>
</dbReference>
<keyword evidence="3" id="KW-0547">Nucleotide-binding</keyword>
<reference evidence="3 4" key="1">
    <citation type="submission" date="2024-01" db="EMBL/GenBank/DDBJ databases">
        <title>Pseudocitrobacter sp. Endophytic strain Cyp-38L.</title>
        <authorList>
            <person name="Amer M.A."/>
            <person name="Hamed S.M."/>
        </authorList>
    </citation>
    <scope>NUCLEOTIDE SEQUENCE [LARGE SCALE GENOMIC DNA]</scope>
    <source>
        <strain evidence="3 4">Cyp38S</strain>
    </source>
</reference>
<keyword evidence="1" id="KW-0813">Transport</keyword>
<proteinExistence type="predicted"/>
<dbReference type="RefSeq" id="WP_347796425.1">
    <property type="nucleotide sequence ID" value="NZ_JAYMYY010000009.1"/>
</dbReference>